<organism evidence="2 3">
    <name type="scientific">Prunus dulcis</name>
    <name type="common">Almond</name>
    <name type="synonym">Amygdalus dulcis</name>
    <dbReference type="NCBI Taxonomy" id="3755"/>
    <lineage>
        <taxon>Eukaryota</taxon>
        <taxon>Viridiplantae</taxon>
        <taxon>Streptophyta</taxon>
        <taxon>Embryophyta</taxon>
        <taxon>Tracheophyta</taxon>
        <taxon>Spermatophyta</taxon>
        <taxon>Magnoliopsida</taxon>
        <taxon>eudicotyledons</taxon>
        <taxon>Gunneridae</taxon>
        <taxon>Pentapetalae</taxon>
        <taxon>rosids</taxon>
        <taxon>fabids</taxon>
        <taxon>Rosales</taxon>
        <taxon>Rosaceae</taxon>
        <taxon>Amygdaloideae</taxon>
        <taxon>Amygdaleae</taxon>
        <taxon>Prunus</taxon>
    </lineage>
</organism>
<keyword evidence="3" id="KW-1185">Reference proteome</keyword>
<dbReference type="Proteomes" id="UP001054821">
    <property type="component" value="Chromosome 6"/>
</dbReference>
<reference evidence="2 3" key="1">
    <citation type="journal article" date="2022" name="G3 (Bethesda)">
        <title>Whole-genome sequence and methylome profiling of the almond [Prunus dulcis (Mill.) D.A. Webb] cultivar 'Nonpareil'.</title>
        <authorList>
            <person name="D'Amico-Willman K.M."/>
            <person name="Ouma W.Z."/>
            <person name="Meulia T."/>
            <person name="Sideli G.M."/>
            <person name="Gradziel T.M."/>
            <person name="Fresnedo-Ramirez J."/>
        </authorList>
    </citation>
    <scope>NUCLEOTIDE SEQUENCE [LARGE SCALE GENOMIC DNA]</scope>
    <source>
        <strain evidence="2">Clone GOH B32 T37-40</strain>
    </source>
</reference>
<accession>A0AAD4VHT3</accession>
<gene>
    <name evidence="2" type="ORF">L3X38_033662</name>
</gene>
<sequence length="83" mass="8951">MCLLVAGLFQEVKHPIMNKTSPCPSLNDDLLVAGMFQEAKHPTMNKTSPCLSLNDDSSGNTGNKTAAKGMVERELISNVILYA</sequence>
<evidence type="ECO:0000313" key="3">
    <source>
        <dbReference type="Proteomes" id="UP001054821"/>
    </source>
</evidence>
<comment type="caution">
    <text evidence="2">The sequence shown here is derived from an EMBL/GenBank/DDBJ whole genome shotgun (WGS) entry which is preliminary data.</text>
</comment>
<dbReference type="EMBL" id="JAJFAZ020000006">
    <property type="protein sequence ID" value="KAI5324589.1"/>
    <property type="molecule type" value="Genomic_DNA"/>
</dbReference>
<name>A0AAD4VHT3_PRUDU</name>
<dbReference type="AlphaFoldDB" id="A0AAD4VHT3"/>
<feature type="region of interest" description="Disordered" evidence="1">
    <location>
        <begin position="46"/>
        <end position="66"/>
    </location>
</feature>
<protein>
    <submittedName>
        <fullName evidence="2">Uncharacterized protein</fullName>
    </submittedName>
</protein>
<proteinExistence type="predicted"/>
<feature type="compositionally biased region" description="Polar residues" evidence="1">
    <location>
        <begin position="46"/>
        <end position="64"/>
    </location>
</feature>
<evidence type="ECO:0000256" key="1">
    <source>
        <dbReference type="SAM" id="MobiDB-lite"/>
    </source>
</evidence>
<evidence type="ECO:0000313" key="2">
    <source>
        <dbReference type="EMBL" id="KAI5324589.1"/>
    </source>
</evidence>